<evidence type="ECO:0000313" key="3">
    <source>
        <dbReference type="Proteomes" id="UP000053477"/>
    </source>
</evidence>
<feature type="compositionally biased region" description="Low complexity" evidence="1">
    <location>
        <begin position="35"/>
        <end position="59"/>
    </location>
</feature>
<feature type="region of interest" description="Disordered" evidence="1">
    <location>
        <begin position="127"/>
        <end position="258"/>
    </location>
</feature>
<dbReference type="OrthoDB" id="3355886at2759"/>
<feature type="compositionally biased region" description="Basic and acidic residues" evidence="1">
    <location>
        <begin position="238"/>
        <end position="258"/>
    </location>
</feature>
<evidence type="ECO:0000256" key="1">
    <source>
        <dbReference type="SAM" id="MobiDB-lite"/>
    </source>
</evidence>
<sequence length="258" mass="27604">MQSTTRLAIKLASRPRIQQMNATLPRMAARRFLSTTRSSFKPTVTTTTSTTTSSSQIETRSGPLSNEPVSEPRHSDAYPNAPPAPASQTSQAPGYVSVHPDPPNTRYDVPSGPYATSAPYAHTHVDVTESASRTTDLPASSFTKEKLESFEPSSTSASPAHPVTTHRVPRVELAPHASADESMRAPTPYAESPSSAVRNASSPGLMATAKEGGLGIMESEGGVAYPERALPDRNPPPLEKESEEISKAGVREAWKLRK</sequence>
<keyword evidence="3" id="KW-1185">Reference proteome</keyword>
<dbReference type="AlphaFoldDB" id="A0A0H2RNT0"/>
<feature type="region of interest" description="Disordered" evidence="1">
    <location>
        <begin position="34"/>
        <end position="115"/>
    </location>
</feature>
<feature type="compositionally biased region" description="Polar residues" evidence="1">
    <location>
        <begin position="192"/>
        <end position="202"/>
    </location>
</feature>
<feature type="compositionally biased region" description="Polar residues" evidence="1">
    <location>
        <begin position="129"/>
        <end position="142"/>
    </location>
</feature>
<gene>
    <name evidence="2" type="ORF">SCHPADRAFT_906283</name>
</gene>
<accession>A0A0H2RNT0</accession>
<organism evidence="2 3">
    <name type="scientific">Schizopora paradoxa</name>
    <dbReference type="NCBI Taxonomy" id="27342"/>
    <lineage>
        <taxon>Eukaryota</taxon>
        <taxon>Fungi</taxon>
        <taxon>Dikarya</taxon>
        <taxon>Basidiomycota</taxon>
        <taxon>Agaricomycotina</taxon>
        <taxon>Agaricomycetes</taxon>
        <taxon>Hymenochaetales</taxon>
        <taxon>Schizoporaceae</taxon>
        <taxon>Schizopora</taxon>
    </lineage>
</organism>
<dbReference type="EMBL" id="KQ086008">
    <property type="protein sequence ID" value="KLO11123.1"/>
    <property type="molecule type" value="Genomic_DNA"/>
</dbReference>
<reference evidence="2 3" key="1">
    <citation type="submission" date="2015-04" db="EMBL/GenBank/DDBJ databases">
        <title>Complete genome sequence of Schizopora paradoxa KUC8140, a cosmopolitan wood degrader in East Asia.</title>
        <authorList>
            <consortium name="DOE Joint Genome Institute"/>
            <person name="Min B."/>
            <person name="Park H."/>
            <person name="Jang Y."/>
            <person name="Kim J.-J."/>
            <person name="Kim K.H."/>
            <person name="Pangilinan J."/>
            <person name="Lipzen A."/>
            <person name="Riley R."/>
            <person name="Grigoriev I.V."/>
            <person name="Spatafora J.W."/>
            <person name="Choi I.-G."/>
        </authorList>
    </citation>
    <scope>NUCLEOTIDE SEQUENCE [LARGE SCALE GENOMIC DNA]</scope>
    <source>
        <strain evidence="2 3">KUC8140</strain>
    </source>
</reference>
<proteinExistence type="predicted"/>
<name>A0A0H2RNT0_9AGAM</name>
<dbReference type="InParanoid" id="A0A0H2RNT0"/>
<dbReference type="Proteomes" id="UP000053477">
    <property type="component" value="Unassembled WGS sequence"/>
</dbReference>
<evidence type="ECO:0000313" key="2">
    <source>
        <dbReference type="EMBL" id="KLO11123.1"/>
    </source>
</evidence>
<protein>
    <submittedName>
        <fullName evidence="2">Uncharacterized protein</fullName>
    </submittedName>
</protein>